<feature type="region of interest" description="Disordered" evidence="1">
    <location>
        <begin position="387"/>
        <end position="425"/>
    </location>
</feature>
<dbReference type="InParanoid" id="A0A2V0P7A0"/>
<gene>
    <name evidence="2" type="ORF">Rsub_05678</name>
</gene>
<accession>A0A2V0P7A0</accession>
<evidence type="ECO:0000313" key="3">
    <source>
        <dbReference type="Proteomes" id="UP000247498"/>
    </source>
</evidence>
<evidence type="ECO:0000313" key="2">
    <source>
        <dbReference type="EMBL" id="GBF93067.1"/>
    </source>
</evidence>
<keyword evidence="3" id="KW-1185">Reference proteome</keyword>
<evidence type="ECO:0000256" key="1">
    <source>
        <dbReference type="SAM" id="MobiDB-lite"/>
    </source>
</evidence>
<feature type="compositionally biased region" description="Gly residues" evidence="1">
    <location>
        <begin position="398"/>
        <end position="422"/>
    </location>
</feature>
<reference evidence="2 3" key="1">
    <citation type="journal article" date="2018" name="Sci. Rep.">
        <title>Raphidocelis subcapitata (=Pseudokirchneriella subcapitata) provides an insight into genome evolution and environmental adaptations in the Sphaeropleales.</title>
        <authorList>
            <person name="Suzuki S."/>
            <person name="Yamaguchi H."/>
            <person name="Nakajima N."/>
            <person name="Kawachi M."/>
        </authorList>
    </citation>
    <scope>NUCLEOTIDE SEQUENCE [LARGE SCALE GENOMIC DNA]</scope>
    <source>
        <strain evidence="2 3">NIES-35</strain>
    </source>
</reference>
<organism evidence="2 3">
    <name type="scientific">Raphidocelis subcapitata</name>
    <dbReference type="NCBI Taxonomy" id="307507"/>
    <lineage>
        <taxon>Eukaryota</taxon>
        <taxon>Viridiplantae</taxon>
        <taxon>Chlorophyta</taxon>
        <taxon>core chlorophytes</taxon>
        <taxon>Chlorophyceae</taxon>
        <taxon>CS clade</taxon>
        <taxon>Sphaeropleales</taxon>
        <taxon>Selenastraceae</taxon>
        <taxon>Raphidocelis</taxon>
    </lineage>
</organism>
<dbReference type="AlphaFoldDB" id="A0A2V0P7A0"/>
<name>A0A2V0P7A0_9CHLO</name>
<dbReference type="Proteomes" id="UP000247498">
    <property type="component" value="Unassembled WGS sequence"/>
</dbReference>
<dbReference type="EMBL" id="BDRX01000037">
    <property type="protein sequence ID" value="GBF93067.1"/>
    <property type="molecule type" value="Genomic_DNA"/>
</dbReference>
<proteinExistence type="predicted"/>
<comment type="caution">
    <text evidence="2">The sequence shown here is derived from an EMBL/GenBank/DDBJ whole genome shotgun (WGS) entry which is preliminary data.</text>
</comment>
<sequence>MAAGAPCGGAAGARTLPPELLGRVIQQEAALLGSGAVLELRDLIAAAASCRAGAAALAQVPPLSYAALLGARIRAGSGLVGGLPLSIGELTHVLASAERRPFVAAPTYEARQEAVQAALVACAVLASRRLEGLAADELLEALLRALRAAGAGEERVARAEAAAAAAPASLRKPVLAPLRGRPVEPSPAELRAAAAFVAAGVDALGARSLLLPPFAAAGGRVGLALALVDAAFADHQGVGARGWDEFLSCELGVSGSGALHARPSGVQARNWVLNACTAAAARRGHAEAAGLSARTVASGKAALVMGSAAVGDADALWALCAGDPALLLEASMRLAANGRADVLASLLARIEAAAAAEAAAAWQRAEARSAAAEGAAAVGPGCPAAQLQAPAERSDRGVAGGGDDGGGSGGGGGGGNGGGGSSGPVIPASDVAAAAGGAPVDAGAAAADGEDEICLSFAIVTWLAAMPGGAESLREFFAFDARRVAATGPPGTPAPLGTPPLPSIPWAVGKVTAVPLARAVVESLAPAWVVAALLEHIGLLCPAEKPAALLAAAEAAHALATSSTPALHAAAEPRCEAVLCVLRGHASTVPRAESEEARGLICAAVQAVGAAAVHTRSAELAAAVLAVAQEPLLQGALQECRVSNPGSFGGGGVQDPSLIDWLQALLPEAPPAPSRLPAHGTRTAAAAAARQAELRAKLATARAQAEPADDDSGELWRLLQAGLVAEAVALAARMEETAVEEVAYTLLTLPTMDDKSGMGAVHDSSFLWALRSMRMAPQDCSVDAVHATLNRAGGRTIWRFGLPVWELLDEAADLAGGMLVCSEEHFKCPKTAWQLQAMGQPWLLLAAQVPLARLRESNEEPYSEPYSE</sequence>
<protein>
    <submittedName>
        <fullName evidence="2">Uncharacterized protein</fullName>
    </submittedName>
</protein>